<evidence type="ECO:0000313" key="1">
    <source>
        <dbReference type="EMBL" id="KAF0318439.1"/>
    </source>
</evidence>
<name>A0A8H3W0R0_9PEZI</name>
<evidence type="ECO:0000313" key="2">
    <source>
        <dbReference type="Proteomes" id="UP000434172"/>
    </source>
</evidence>
<dbReference type="OrthoDB" id="4840098at2759"/>
<accession>A0A8H3W0R0</accession>
<dbReference type="EMBL" id="WOWK01000110">
    <property type="protein sequence ID" value="KAF0318439.1"/>
    <property type="molecule type" value="Genomic_DNA"/>
</dbReference>
<proteinExistence type="predicted"/>
<comment type="caution">
    <text evidence="1">The sequence shown here is derived from an EMBL/GenBank/DDBJ whole genome shotgun (WGS) entry which is preliminary data.</text>
</comment>
<organism evidence="1 2">
    <name type="scientific">Colletotrichum asianum</name>
    <dbReference type="NCBI Taxonomy" id="702518"/>
    <lineage>
        <taxon>Eukaryota</taxon>
        <taxon>Fungi</taxon>
        <taxon>Dikarya</taxon>
        <taxon>Ascomycota</taxon>
        <taxon>Pezizomycotina</taxon>
        <taxon>Sordariomycetes</taxon>
        <taxon>Hypocreomycetidae</taxon>
        <taxon>Glomerellales</taxon>
        <taxon>Glomerellaceae</taxon>
        <taxon>Colletotrichum</taxon>
        <taxon>Colletotrichum gloeosporioides species complex</taxon>
    </lineage>
</organism>
<sequence length="437" mass="49436">MANLASLPTELMEGVAYNLGSGDVLNLRETCRAAAAGTFRLFQGYLFTTRLVMLERQSMQNLIEISRHPVLRKAVKEVELCVHHLIEPEVYKRLASTGDNDAEESYKESWKDMTDPSSRKMNIMRLAEALSQLPNCKTVGVGNRRQPWGAVRLARRIGVFSDQSKSESPALRQQVLHERTQSKIHALFCIRAIVSAICWKRIAVKKMYITFGASLRDAACAIPLMLVLPPSLEHAAKQQFTSITTLSILLRPNMRDEDIRQSRQLHTNDPARQRPRSWLADLQGFLDVFTSLSNLSIAVTLFTGYDLPASLYRHMRVRHLQVLNLTDFICTADQLLLMLRNHKSTLSKLVLTSLSLVNGKPALWISVVRALCDDFHLEDLNLSGCIGCVHDWEYDVPNICNCGQCDDDPQENSRSITEAVVAWEKELEKSYEKQQVV</sequence>
<reference evidence="1 2" key="1">
    <citation type="submission" date="2019-12" db="EMBL/GenBank/DDBJ databases">
        <title>A genome sequence resource for the geographically widespread anthracnose pathogen Colletotrichum asianum.</title>
        <authorList>
            <person name="Meng Y."/>
        </authorList>
    </citation>
    <scope>NUCLEOTIDE SEQUENCE [LARGE SCALE GENOMIC DNA]</scope>
    <source>
        <strain evidence="1 2">ICMP 18580</strain>
    </source>
</reference>
<keyword evidence="2" id="KW-1185">Reference proteome</keyword>
<dbReference type="AlphaFoldDB" id="A0A8H3W0R0"/>
<protein>
    <submittedName>
        <fullName evidence="1">F-box domain-containing protein</fullName>
    </submittedName>
</protein>
<gene>
    <name evidence="1" type="ORF">GQ607_014357</name>
</gene>
<dbReference type="Proteomes" id="UP000434172">
    <property type="component" value="Unassembled WGS sequence"/>
</dbReference>